<sequence length="86" mass="10133">MRIIMLTHGLFSQIFTLPCVVTYRQAHIGPVCAVSLSLHRREKVSFMLFANLKRPVWAQQEKRSHGIRKIKHNLHFIVKRQPFVQL</sequence>
<organism evidence="2">
    <name type="scientific">Anopheles darlingi</name>
    <name type="common">Mosquito</name>
    <dbReference type="NCBI Taxonomy" id="43151"/>
    <lineage>
        <taxon>Eukaryota</taxon>
        <taxon>Metazoa</taxon>
        <taxon>Ecdysozoa</taxon>
        <taxon>Arthropoda</taxon>
        <taxon>Hexapoda</taxon>
        <taxon>Insecta</taxon>
        <taxon>Pterygota</taxon>
        <taxon>Neoptera</taxon>
        <taxon>Endopterygota</taxon>
        <taxon>Diptera</taxon>
        <taxon>Nematocera</taxon>
        <taxon>Culicoidea</taxon>
        <taxon>Culicidae</taxon>
        <taxon>Anophelinae</taxon>
        <taxon>Anopheles</taxon>
    </lineage>
</organism>
<evidence type="ECO:0000256" key="1">
    <source>
        <dbReference type="SAM" id="SignalP"/>
    </source>
</evidence>
<name>A0A2M4DNN0_ANODA</name>
<reference evidence="2" key="1">
    <citation type="submission" date="2018-01" db="EMBL/GenBank/DDBJ databases">
        <title>An insight into the sialome of Amazonian anophelines.</title>
        <authorList>
            <person name="Ribeiro J.M."/>
            <person name="Scarpassa V."/>
            <person name="Calvo E."/>
        </authorList>
    </citation>
    <scope>NUCLEOTIDE SEQUENCE</scope>
</reference>
<protein>
    <submittedName>
        <fullName evidence="2">Putative secreted protein</fullName>
    </submittedName>
</protein>
<evidence type="ECO:0000313" key="2">
    <source>
        <dbReference type="EMBL" id="MBW79176.1"/>
    </source>
</evidence>
<dbReference type="AlphaFoldDB" id="A0A2M4DNN0"/>
<feature type="chain" id="PRO_5014727581" evidence="1">
    <location>
        <begin position="17"/>
        <end position="86"/>
    </location>
</feature>
<dbReference type="EMBL" id="GGFL01014998">
    <property type="protein sequence ID" value="MBW79176.1"/>
    <property type="molecule type" value="Transcribed_RNA"/>
</dbReference>
<accession>A0A2M4DNN0</accession>
<proteinExistence type="predicted"/>
<feature type="signal peptide" evidence="1">
    <location>
        <begin position="1"/>
        <end position="16"/>
    </location>
</feature>
<keyword evidence="1" id="KW-0732">Signal</keyword>